<reference evidence="2 3" key="1">
    <citation type="submission" date="2019-03" db="EMBL/GenBank/DDBJ databases">
        <authorList>
            <person name="Yang Y."/>
        </authorList>
    </citation>
    <scope>NUCLEOTIDE SEQUENCE [LARGE SCALE GENOMIC DNA]</scope>
    <source>
        <strain evidence="2 3">ASL-1</strain>
    </source>
</reference>
<protein>
    <submittedName>
        <fullName evidence="2">Reverse transcriptase-like protein</fullName>
    </submittedName>
</protein>
<dbReference type="OrthoDB" id="7845843at2"/>
<accession>A0A4Y8LJ34</accession>
<gene>
    <name evidence="2" type="ORF">E2626_04270</name>
</gene>
<feature type="domain" description="RNase H type-1" evidence="1">
    <location>
        <begin position="1"/>
        <end position="126"/>
    </location>
</feature>
<keyword evidence="3" id="KW-1185">Reference proteome</keyword>
<evidence type="ECO:0000313" key="3">
    <source>
        <dbReference type="Proteomes" id="UP000297776"/>
    </source>
</evidence>
<dbReference type="InterPro" id="IPR012337">
    <property type="entry name" value="RNaseH-like_sf"/>
</dbReference>
<dbReference type="InterPro" id="IPR002156">
    <property type="entry name" value="RNaseH_domain"/>
</dbReference>
<dbReference type="Gene3D" id="3.30.420.10">
    <property type="entry name" value="Ribonuclease H-like superfamily/Ribonuclease H"/>
    <property type="match status" value="1"/>
</dbReference>
<dbReference type="PROSITE" id="PS50879">
    <property type="entry name" value="RNASE_H_1"/>
    <property type="match status" value="1"/>
</dbReference>
<dbReference type="PANTHER" id="PTHR46387">
    <property type="entry name" value="POLYNUCLEOTIDYL TRANSFERASE, RIBONUCLEASE H-LIKE SUPERFAMILY PROTEIN"/>
    <property type="match status" value="1"/>
</dbReference>
<dbReference type="AlphaFoldDB" id="A0A4Y8LJ34"/>
<sequence length="132" mass="14874">MIELYIDGASAGNPGISGAGIFVKNGNDSLQFSIPLKEMTNHEAEYEALIIGLEKCLPYKNQIVSCKTDSQAVYAAVEKRYIKNKKYAHYLPEMNKLLDEFDLFFIKWIPGKENTVADKLARQAVLNQKKKS</sequence>
<keyword evidence="2" id="KW-0695">RNA-directed DNA polymerase</keyword>
<comment type="caution">
    <text evidence="2">The sequence shown here is derived from an EMBL/GenBank/DDBJ whole genome shotgun (WGS) entry which is preliminary data.</text>
</comment>
<dbReference type="SUPFAM" id="SSF53098">
    <property type="entry name" value="Ribonuclease H-like"/>
    <property type="match status" value="1"/>
</dbReference>
<dbReference type="CDD" id="cd09279">
    <property type="entry name" value="RNase_HI_like"/>
    <property type="match status" value="1"/>
</dbReference>
<dbReference type="Pfam" id="PF13456">
    <property type="entry name" value="RVT_3"/>
    <property type="match status" value="1"/>
</dbReference>
<keyword evidence="2" id="KW-0548">Nucleotidyltransferase</keyword>
<dbReference type="EMBL" id="SORX01000002">
    <property type="protein sequence ID" value="TFE03034.1"/>
    <property type="molecule type" value="Genomic_DNA"/>
</dbReference>
<keyword evidence="2" id="KW-0808">Transferase</keyword>
<name>A0A4Y8LJ34_9BACL</name>
<dbReference type="InterPro" id="IPR036397">
    <property type="entry name" value="RNaseH_sf"/>
</dbReference>
<dbReference type="Proteomes" id="UP000297776">
    <property type="component" value="Unassembled WGS sequence"/>
</dbReference>
<organism evidence="2 3">
    <name type="scientific">Jeotgalibacillus salarius</name>
    <dbReference type="NCBI Taxonomy" id="546023"/>
    <lineage>
        <taxon>Bacteria</taxon>
        <taxon>Bacillati</taxon>
        <taxon>Bacillota</taxon>
        <taxon>Bacilli</taxon>
        <taxon>Bacillales</taxon>
        <taxon>Caryophanaceae</taxon>
        <taxon>Jeotgalibacillus</taxon>
    </lineage>
</organism>
<proteinExistence type="predicted"/>
<evidence type="ECO:0000313" key="2">
    <source>
        <dbReference type="EMBL" id="TFE03034.1"/>
    </source>
</evidence>
<dbReference type="GO" id="GO:0003964">
    <property type="term" value="F:RNA-directed DNA polymerase activity"/>
    <property type="evidence" value="ECO:0007669"/>
    <property type="project" value="UniProtKB-KW"/>
</dbReference>
<evidence type="ECO:0000259" key="1">
    <source>
        <dbReference type="PROSITE" id="PS50879"/>
    </source>
</evidence>
<dbReference type="RefSeq" id="WP_134380023.1">
    <property type="nucleotide sequence ID" value="NZ_SORX01000002.1"/>
</dbReference>
<dbReference type="PANTHER" id="PTHR46387:SF2">
    <property type="entry name" value="RIBONUCLEASE HI"/>
    <property type="match status" value="1"/>
</dbReference>
<dbReference type="GO" id="GO:0003676">
    <property type="term" value="F:nucleic acid binding"/>
    <property type="evidence" value="ECO:0007669"/>
    <property type="project" value="InterPro"/>
</dbReference>
<dbReference type="GO" id="GO:0004523">
    <property type="term" value="F:RNA-DNA hybrid ribonuclease activity"/>
    <property type="evidence" value="ECO:0007669"/>
    <property type="project" value="InterPro"/>
</dbReference>